<dbReference type="RefSeq" id="WP_338180695.1">
    <property type="nucleotide sequence ID" value="NZ_JAEKNQ010000045.1"/>
</dbReference>
<dbReference type="AlphaFoldDB" id="A0A934KB35"/>
<protein>
    <submittedName>
        <fullName evidence="2">GNAT family N-acetyltransferase</fullName>
    </submittedName>
</protein>
<proteinExistence type="predicted"/>
<name>A0A934KB35_9BACT</name>
<comment type="caution">
    <text evidence="2">The sequence shown here is derived from an EMBL/GenBank/DDBJ whole genome shotgun (WGS) entry which is preliminary data.</text>
</comment>
<dbReference type="GO" id="GO:0016747">
    <property type="term" value="F:acyltransferase activity, transferring groups other than amino-acyl groups"/>
    <property type="evidence" value="ECO:0007669"/>
    <property type="project" value="InterPro"/>
</dbReference>
<dbReference type="EMBL" id="JAEKNQ010000045">
    <property type="protein sequence ID" value="MBJ7603912.1"/>
    <property type="molecule type" value="Genomic_DNA"/>
</dbReference>
<dbReference type="PANTHER" id="PTHR43072">
    <property type="entry name" value="N-ACETYLTRANSFERASE"/>
    <property type="match status" value="1"/>
</dbReference>
<dbReference type="Proteomes" id="UP000620075">
    <property type="component" value="Unassembled WGS sequence"/>
</dbReference>
<dbReference type="PROSITE" id="PS51186">
    <property type="entry name" value="GNAT"/>
    <property type="match status" value="1"/>
</dbReference>
<dbReference type="InterPro" id="IPR016181">
    <property type="entry name" value="Acyl_CoA_acyltransferase"/>
</dbReference>
<gene>
    <name evidence="2" type="ORF">JF888_12075</name>
</gene>
<evidence type="ECO:0000313" key="3">
    <source>
        <dbReference type="Proteomes" id="UP000620075"/>
    </source>
</evidence>
<sequence>MGQHRVIELGPAELEEIKPLLVDLHLDEQLFYPEHPQLTRRQLEASLPAVKNEFVGENLVLAVRDPQSKLAGFCWLVLFDPGTGLEGEVAEVYVAEPHRGGGVGEALLERAMQVFVERGVTLAYVWTRAENQGATHLYEKVGFGANSQVVLTWYPRAGQAGR</sequence>
<dbReference type="Pfam" id="PF00583">
    <property type="entry name" value="Acetyltransf_1"/>
    <property type="match status" value="1"/>
</dbReference>
<evidence type="ECO:0000259" key="1">
    <source>
        <dbReference type="PROSITE" id="PS51186"/>
    </source>
</evidence>
<reference evidence="2 3" key="1">
    <citation type="submission" date="2020-10" db="EMBL/GenBank/DDBJ databases">
        <title>Ca. Dormibacterota MAGs.</title>
        <authorList>
            <person name="Montgomery K."/>
        </authorList>
    </citation>
    <scope>NUCLEOTIDE SEQUENCE [LARGE SCALE GENOMIC DNA]</scope>
    <source>
        <strain evidence="2">SC8811_S16_3</strain>
    </source>
</reference>
<dbReference type="InterPro" id="IPR000182">
    <property type="entry name" value="GNAT_dom"/>
</dbReference>
<dbReference type="CDD" id="cd04301">
    <property type="entry name" value="NAT_SF"/>
    <property type="match status" value="1"/>
</dbReference>
<dbReference type="SUPFAM" id="SSF55729">
    <property type="entry name" value="Acyl-CoA N-acyltransferases (Nat)"/>
    <property type="match status" value="1"/>
</dbReference>
<evidence type="ECO:0000313" key="2">
    <source>
        <dbReference type="EMBL" id="MBJ7603912.1"/>
    </source>
</evidence>
<dbReference type="Gene3D" id="3.40.630.30">
    <property type="match status" value="1"/>
</dbReference>
<organism evidence="2 3">
    <name type="scientific">Candidatus Dormiibacter inghamiae</name>
    <dbReference type="NCBI Taxonomy" id="3127013"/>
    <lineage>
        <taxon>Bacteria</taxon>
        <taxon>Bacillati</taxon>
        <taxon>Candidatus Dormiibacterota</taxon>
        <taxon>Candidatus Dormibacteria</taxon>
        <taxon>Candidatus Dormibacterales</taxon>
        <taxon>Candidatus Dormibacteraceae</taxon>
        <taxon>Candidatus Dormiibacter</taxon>
    </lineage>
</organism>
<feature type="domain" description="N-acetyltransferase" evidence="1">
    <location>
        <begin position="12"/>
        <end position="162"/>
    </location>
</feature>
<accession>A0A934KB35</accession>